<dbReference type="CDD" id="cd01320">
    <property type="entry name" value="ADA"/>
    <property type="match status" value="1"/>
</dbReference>
<dbReference type="InterPro" id="IPR001365">
    <property type="entry name" value="A_deaminase_dom"/>
</dbReference>
<dbReference type="Pfam" id="PF00962">
    <property type="entry name" value="A_deaminase"/>
    <property type="match status" value="1"/>
</dbReference>
<evidence type="ECO:0000313" key="7">
    <source>
        <dbReference type="EMBL" id="PJI84964.1"/>
    </source>
</evidence>
<dbReference type="GO" id="GO:0016814">
    <property type="term" value="F:hydrolase activity, acting on carbon-nitrogen (but not peptide) bonds, in cyclic amidines"/>
    <property type="evidence" value="ECO:0007669"/>
    <property type="project" value="UniProtKB-ARBA"/>
</dbReference>
<dbReference type="RefSeq" id="WP_100368921.1">
    <property type="nucleotide sequence ID" value="NZ_PGTY01000003.1"/>
</dbReference>
<dbReference type="GO" id="GO:0046872">
    <property type="term" value="F:metal ion binding"/>
    <property type="evidence" value="ECO:0007669"/>
    <property type="project" value="UniProtKB-KW"/>
</dbReference>
<dbReference type="SUPFAM" id="SSF51556">
    <property type="entry name" value="Metallo-dependent hydrolases"/>
    <property type="match status" value="1"/>
</dbReference>
<keyword evidence="4" id="KW-0378">Hydrolase</keyword>
<dbReference type="PANTHER" id="PTHR43114:SF6">
    <property type="entry name" value="ADENINE DEAMINASE"/>
    <property type="match status" value="1"/>
</dbReference>
<dbReference type="Proteomes" id="UP000228531">
    <property type="component" value="Unassembled WGS sequence"/>
</dbReference>
<feature type="domain" description="Adenosine deaminase" evidence="6">
    <location>
        <begin position="7"/>
        <end position="325"/>
    </location>
</feature>
<reference evidence="7 8" key="1">
    <citation type="submission" date="2017-11" db="EMBL/GenBank/DDBJ databases">
        <title>Genomic Encyclopedia of Archaeal and Bacterial Type Strains, Phase II (KMG-II): From Individual Species to Whole Genera.</title>
        <authorList>
            <person name="Goeker M."/>
        </authorList>
    </citation>
    <scope>NUCLEOTIDE SEQUENCE [LARGE SCALE GENOMIC DNA]</scope>
    <source>
        <strain evidence="7 8">DSM 29128</strain>
    </source>
</reference>
<dbReference type="EMBL" id="PGTY01000003">
    <property type="protein sequence ID" value="PJI84964.1"/>
    <property type="molecule type" value="Genomic_DNA"/>
</dbReference>
<dbReference type="Gene3D" id="3.20.20.140">
    <property type="entry name" value="Metal-dependent hydrolases"/>
    <property type="match status" value="1"/>
</dbReference>
<keyword evidence="8" id="KW-1185">Reference proteome</keyword>
<comment type="caution">
    <text evidence="7">The sequence shown here is derived from an EMBL/GenBank/DDBJ whole genome shotgun (WGS) entry which is preliminary data.</text>
</comment>
<protein>
    <submittedName>
        <fullName evidence="7">Adenosine deaminase</fullName>
    </submittedName>
</protein>
<proteinExistence type="inferred from homology"/>
<comment type="similarity">
    <text evidence="2">Belongs to the metallo-dependent hydrolases superfamily. Adenosine and AMP deaminases family.</text>
</comment>
<evidence type="ECO:0000259" key="6">
    <source>
        <dbReference type="Pfam" id="PF00962"/>
    </source>
</evidence>
<evidence type="ECO:0000256" key="1">
    <source>
        <dbReference type="ARBA" id="ARBA00001947"/>
    </source>
</evidence>
<evidence type="ECO:0000313" key="8">
    <source>
        <dbReference type="Proteomes" id="UP000228531"/>
    </source>
</evidence>
<dbReference type="AlphaFoldDB" id="A0A2M8W219"/>
<dbReference type="NCBIfam" id="NF006848">
    <property type="entry name" value="PRK09358.1-3"/>
    <property type="match status" value="1"/>
</dbReference>
<evidence type="ECO:0000256" key="2">
    <source>
        <dbReference type="ARBA" id="ARBA00006676"/>
    </source>
</evidence>
<dbReference type="PANTHER" id="PTHR43114">
    <property type="entry name" value="ADENINE DEAMINASE"/>
    <property type="match status" value="1"/>
</dbReference>
<keyword evidence="5" id="KW-0862">Zinc</keyword>
<comment type="cofactor">
    <cofactor evidence="1">
        <name>Zn(2+)</name>
        <dbReference type="ChEBI" id="CHEBI:29105"/>
    </cofactor>
</comment>
<keyword evidence="3" id="KW-0479">Metal-binding</keyword>
<gene>
    <name evidence="7" type="ORF">BC777_2958</name>
</gene>
<accession>A0A2M8W219</accession>
<evidence type="ECO:0000256" key="3">
    <source>
        <dbReference type="ARBA" id="ARBA00022723"/>
    </source>
</evidence>
<dbReference type="NCBIfam" id="TIGR01430">
    <property type="entry name" value="aden_deam"/>
    <property type="match status" value="1"/>
</dbReference>
<organism evidence="7 8">
    <name type="scientific">Yoonia maricola</name>
    <dbReference type="NCBI Taxonomy" id="420999"/>
    <lineage>
        <taxon>Bacteria</taxon>
        <taxon>Pseudomonadati</taxon>
        <taxon>Pseudomonadota</taxon>
        <taxon>Alphaproteobacteria</taxon>
        <taxon>Rhodobacterales</taxon>
        <taxon>Paracoccaceae</taxon>
        <taxon>Yoonia</taxon>
    </lineage>
</organism>
<sequence length="329" mass="35523">MSFQTLPKVELHTHLEGCAPPAFIRGLAAEKKIDISGIFADDGGYAFRDFDHFLQVYEAACTTLQSPEDFRRLTMAVLEETAAHGVVYMETFVSPDFCGGGDLAAWKDYLAAMEDAAQEAEDKLGITLKGIVTGIRHFGPEACKPAAKCAAETFGDFITGYGMAGGEMVGRPADYAYSFDMAREAGIPLTCHAGEWGGATMVAETIRDLKVARIGHGIGAVDDPALIDEILEKDIVLEVCPGSNVVLKAVNGWNSHPIAKLRDAGVKVTVSTDDPPFFHTTMTAEYAMLHQTFGWEEEEFAMLNKTALAAAFCDDATKARVAKRLEPAQ</sequence>
<dbReference type="GO" id="GO:0019239">
    <property type="term" value="F:deaminase activity"/>
    <property type="evidence" value="ECO:0007669"/>
    <property type="project" value="InterPro"/>
</dbReference>
<dbReference type="InterPro" id="IPR032466">
    <property type="entry name" value="Metal_Hydrolase"/>
</dbReference>
<dbReference type="InterPro" id="IPR006330">
    <property type="entry name" value="Ado/ade_deaminase"/>
</dbReference>
<name>A0A2M8W219_9RHOB</name>
<evidence type="ECO:0000256" key="4">
    <source>
        <dbReference type="ARBA" id="ARBA00022801"/>
    </source>
</evidence>
<evidence type="ECO:0000256" key="5">
    <source>
        <dbReference type="ARBA" id="ARBA00022833"/>
    </source>
</evidence>
<dbReference type="OrthoDB" id="105475at2"/>